<comment type="caution">
    <text evidence="2">The sequence shown here is derived from an EMBL/GenBank/DDBJ whole genome shotgun (WGS) entry which is preliminary data.</text>
</comment>
<evidence type="ECO:0000313" key="3">
    <source>
        <dbReference type="Proteomes" id="UP000603200"/>
    </source>
</evidence>
<reference evidence="2 3" key="1">
    <citation type="submission" date="2021-01" db="EMBL/GenBank/DDBJ databases">
        <title>Whole genome shotgun sequence of Actinoplanes humidus NBRC 14915.</title>
        <authorList>
            <person name="Komaki H."/>
            <person name="Tamura T."/>
        </authorList>
    </citation>
    <scope>NUCLEOTIDE SEQUENCE [LARGE SCALE GENOMIC DNA]</scope>
    <source>
        <strain evidence="2 3">NBRC 14915</strain>
    </source>
</reference>
<name>A0ABQ3ZUG3_9ACTN</name>
<sequence>MGDTGTAPDGTSTRDSIQSWRLAGEHGDAQAAAACLAPDVVLISPLTAAFRFEGVAQVTDVLASAFEVIHDIRYHTQTGGGDTWALFYHGRTRHEAIEEAQLIRLDDNGLIREITLFGRPLPALTDVMAGIGPPLLRRQRQPTLARLVGLATAPLNALTRMGERTILPRTNPNVHKD</sequence>
<dbReference type="Pfam" id="PF12680">
    <property type="entry name" value="SnoaL_2"/>
    <property type="match status" value="1"/>
</dbReference>
<keyword evidence="3" id="KW-1185">Reference proteome</keyword>
<evidence type="ECO:0000259" key="1">
    <source>
        <dbReference type="Pfam" id="PF12680"/>
    </source>
</evidence>
<dbReference type="EMBL" id="BOMN01000067">
    <property type="protein sequence ID" value="GIE22219.1"/>
    <property type="molecule type" value="Genomic_DNA"/>
</dbReference>
<gene>
    <name evidence="2" type="ORF">Ahu01nite_053210</name>
</gene>
<organism evidence="2 3">
    <name type="scientific">Winogradskya humida</name>
    <dbReference type="NCBI Taxonomy" id="113566"/>
    <lineage>
        <taxon>Bacteria</taxon>
        <taxon>Bacillati</taxon>
        <taxon>Actinomycetota</taxon>
        <taxon>Actinomycetes</taxon>
        <taxon>Micromonosporales</taxon>
        <taxon>Micromonosporaceae</taxon>
        <taxon>Winogradskya</taxon>
    </lineage>
</organism>
<dbReference type="InterPro" id="IPR037401">
    <property type="entry name" value="SnoaL-like"/>
</dbReference>
<protein>
    <recommendedName>
        <fullName evidence="1">SnoaL-like domain-containing protein</fullName>
    </recommendedName>
</protein>
<dbReference type="SUPFAM" id="SSF54427">
    <property type="entry name" value="NTF2-like"/>
    <property type="match status" value="1"/>
</dbReference>
<dbReference type="RefSeq" id="WP_203839311.1">
    <property type="nucleotide sequence ID" value="NZ_BAAATV010000002.1"/>
</dbReference>
<evidence type="ECO:0000313" key="2">
    <source>
        <dbReference type="EMBL" id="GIE22219.1"/>
    </source>
</evidence>
<accession>A0ABQ3ZUG3</accession>
<proteinExistence type="predicted"/>
<feature type="domain" description="SnoaL-like" evidence="1">
    <location>
        <begin position="25"/>
        <end position="113"/>
    </location>
</feature>
<dbReference type="Gene3D" id="3.10.450.50">
    <property type="match status" value="1"/>
</dbReference>
<dbReference type="InterPro" id="IPR032710">
    <property type="entry name" value="NTF2-like_dom_sf"/>
</dbReference>
<dbReference type="Proteomes" id="UP000603200">
    <property type="component" value="Unassembled WGS sequence"/>
</dbReference>